<proteinExistence type="inferred from homology"/>
<dbReference type="PANTHER" id="PTHR34477:SF1">
    <property type="entry name" value="UPF0213 PROTEIN YHBQ"/>
    <property type="match status" value="1"/>
</dbReference>
<dbReference type="EMBL" id="LNYJ01000011">
    <property type="protein sequence ID" value="KTD16443.1"/>
    <property type="molecule type" value="Genomic_DNA"/>
</dbReference>
<name>A0A0W0V8G8_9GAMM</name>
<evidence type="ECO:0000313" key="4">
    <source>
        <dbReference type="Proteomes" id="UP000055035"/>
    </source>
</evidence>
<dbReference type="InterPro" id="IPR000305">
    <property type="entry name" value="GIY-YIG_endonuc"/>
</dbReference>
<evidence type="ECO:0000259" key="2">
    <source>
        <dbReference type="PROSITE" id="PS50164"/>
    </source>
</evidence>
<dbReference type="STRING" id="456.Ljor_0749"/>
<evidence type="ECO:0000256" key="1">
    <source>
        <dbReference type="ARBA" id="ARBA00007435"/>
    </source>
</evidence>
<dbReference type="Proteomes" id="UP000055035">
    <property type="component" value="Unassembled WGS sequence"/>
</dbReference>
<dbReference type="AlphaFoldDB" id="A0A0W0V8G8"/>
<evidence type="ECO:0000313" key="3">
    <source>
        <dbReference type="EMBL" id="KTD16443.1"/>
    </source>
</evidence>
<dbReference type="PANTHER" id="PTHR34477">
    <property type="entry name" value="UPF0213 PROTEIN YHBQ"/>
    <property type="match status" value="1"/>
</dbReference>
<sequence>MGSTCYWVYILLCENNTYYTGITNNLEKRFKSHVDGSSRCKYTRSFKPIKISQMWEISEGKTKAMRIERYIKKLSRAEKEAIIAEPLALQSIFNT</sequence>
<comment type="similarity">
    <text evidence="1">Belongs to the UPF0213 family.</text>
</comment>
<dbReference type="SUPFAM" id="SSF82771">
    <property type="entry name" value="GIY-YIG endonuclease"/>
    <property type="match status" value="1"/>
</dbReference>
<dbReference type="RefSeq" id="WP_058470296.1">
    <property type="nucleotide sequence ID" value="NZ_CAXYJA010000002.1"/>
</dbReference>
<gene>
    <name evidence="3" type="ORF">Ljor_0749</name>
</gene>
<feature type="domain" description="GIY-YIG" evidence="2">
    <location>
        <begin position="4"/>
        <end position="81"/>
    </location>
</feature>
<organism evidence="3 4">
    <name type="scientific">Legionella jordanis</name>
    <dbReference type="NCBI Taxonomy" id="456"/>
    <lineage>
        <taxon>Bacteria</taxon>
        <taxon>Pseudomonadati</taxon>
        <taxon>Pseudomonadota</taxon>
        <taxon>Gammaproteobacteria</taxon>
        <taxon>Legionellales</taxon>
        <taxon>Legionellaceae</taxon>
        <taxon>Legionella</taxon>
    </lineage>
</organism>
<dbReference type="PROSITE" id="PS50164">
    <property type="entry name" value="GIY_YIG"/>
    <property type="match status" value="1"/>
</dbReference>
<comment type="caution">
    <text evidence="3">The sequence shown here is derived from an EMBL/GenBank/DDBJ whole genome shotgun (WGS) entry which is preliminary data.</text>
</comment>
<dbReference type="PATRIC" id="fig|456.5.peg.793"/>
<dbReference type="Gene3D" id="3.40.1440.10">
    <property type="entry name" value="GIY-YIG endonuclease"/>
    <property type="match status" value="1"/>
</dbReference>
<dbReference type="Pfam" id="PF01541">
    <property type="entry name" value="GIY-YIG"/>
    <property type="match status" value="1"/>
</dbReference>
<protein>
    <submittedName>
        <fullName evidence="3">Nuclease</fullName>
    </submittedName>
</protein>
<reference evidence="3 4" key="1">
    <citation type="submission" date="2015-11" db="EMBL/GenBank/DDBJ databases">
        <title>Genomic analysis of 38 Legionella species identifies large and diverse effector repertoires.</title>
        <authorList>
            <person name="Burstein D."/>
            <person name="Amaro F."/>
            <person name="Zusman T."/>
            <person name="Lifshitz Z."/>
            <person name="Cohen O."/>
            <person name="Gilbert J.A."/>
            <person name="Pupko T."/>
            <person name="Shuman H.A."/>
            <person name="Segal G."/>
        </authorList>
    </citation>
    <scope>NUCLEOTIDE SEQUENCE [LARGE SCALE GENOMIC DNA]</scope>
    <source>
        <strain evidence="3 4">BL-540</strain>
    </source>
</reference>
<dbReference type="OrthoDB" id="9797095at2"/>
<accession>A0A0W0V8G8</accession>
<dbReference type="CDD" id="cd10456">
    <property type="entry name" value="GIY-YIG_UPF0213"/>
    <property type="match status" value="1"/>
</dbReference>
<dbReference type="InterPro" id="IPR035901">
    <property type="entry name" value="GIY-YIG_endonuc_sf"/>
</dbReference>
<dbReference type="InterPro" id="IPR050190">
    <property type="entry name" value="UPF0213_domain"/>
</dbReference>
<keyword evidence="4" id="KW-1185">Reference proteome</keyword>